<dbReference type="InterPro" id="IPR027246">
    <property type="entry name" value="Porin_Euk/Tom40"/>
</dbReference>
<organism evidence="10 11">
    <name type="scientific">Ditylenchus dipsaci</name>
    <dbReference type="NCBI Taxonomy" id="166011"/>
    <lineage>
        <taxon>Eukaryota</taxon>
        <taxon>Metazoa</taxon>
        <taxon>Ecdysozoa</taxon>
        <taxon>Nematoda</taxon>
        <taxon>Chromadorea</taxon>
        <taxon>Rhabditida</taxon>
        <taxon>Tylenchina</taxon>
        <taxon>Tylenchomorpha</taxon>
        <taxon>Sphaerularioidea</taxon>
        <taxon>Anguinidae</taxon>
        <taxon>Anguininae</taxon>
        <taxon>Ditylenchus</taxon>
    </lineage>
</organism>
<dbReference type="AlphaFoldDB" id="A0A915DTU6"/>
<sequence>MAFVSGNSICSESKLMTVQGVMEYELVFRTAVLLSPIPTSCKIPGHCGVHVQQITDNLQLGAELVAFAGSAKRFLHFYVSPSLIILCSLGQSEVMKVFSGGFRYFTPRWSAALTGSENSLSASYHLKASDSLQFGVVLDSNFRQQETKATFAYQAEVTDSFLFRASCDTDWTVAA</sequence>
<name>A0A915DTU6_9BILA</name>
<keyword evidence="4" id="KW-1134">Transmembrane beta strand</keyword>
<evidence type="ECO:0000256" key="1">
    <source>
        <dbReference type="ARBA" id="ARBA00004374"/>
    </source>
</evidence>
<dbReference type="PANTHER" id="PTHR10802">
    <property type="entry name" value="MITOCHONDRIAL IMPORT RECEPTOR SUBUNIT TOM40"/>
    <property type="match status" value="1"/>
</dbReference>
<keyword evidence="9" id="KW-0472">Membrane</keyword>
<dbReference type="Proteomes" id="UP000887574">
    <property type="component" value="Unplaced"/>
</dbReference>
<evidence type="ECO:0000256" key="5">
    <source>
        <dbReference type="ARBA" id="ARBA00022692"/>
    </source>
</evidence>
<comment type="similarity">
    <text evidence="2">Belongs to the Tom40 family.</text>
</comment>
<keyword evidence="3" id="KW-0813">Transport</keyword>
<evidence type="ECO:0000256" key="7">
    <source>
        <dbReference type="ARBA" id="ARBA00022927"/>
    </source>
</evidence>
<accession>A0A915DTU6</accession>
<dbReference type="InterPro" id="IPR023614">
    <property type="entry name" value="Porin_dom_sf"/>
</dbReference>
<dbReference type="GO" id="GO:0008320">
    <property type="term" value="F:protein transmembrane transporter activity"/>
    <property type="evidence" value="ECO:0007669"/>
    <property type="project" value="InterPro"/>
</dbReference>
<dbReference type="GO" id="GO:0030150">
    <property type="term" value="P:protein import into mitochondrial matrix"/>
    <property type="evidence" value="ECO:0007669"/>
    <property type="project" value="InterPro"/>
</dbReference>
<evidence type="ECO:0000256" key="2">
    <source>
        <dbReference type="ARBA" id="ARBA00010510"/>
    </source>
</evidence>
<reference evidence="11" key="1">
    <citation type="submission" date="2022-11" db="UniProtKB">
        <authorList>
            <consortium name="WormBaseParasite"/>
        </authorList>
    </citation>
    <scope>IDENTIFICATION</scope>
</reference>
<evidence type="ECO:0000256" key="4">
    <source>
        <dbReference type="ARBA" id="ARBA00022452"/>
    </source>
</evidence>
<comment type="subcellular location">
    <subcellularLocation>
        <location evidence="1">Mitochondrion outer membrane</location>
        <topology evidence="1">Multi-pass membrane protein</topology>
    </subcellularLocation>
</comment>
<keyword evidence="6" id="KW-1000">Mitochondrion outer membrane</keyword>
<dbReference type="GO" id="GO:0005741">
    <property type="term" value="C:mitochondrial outer membrane"/>
    <property type="evidence" value="ECO:0007669"/>
    <property type="project" value="UniProtKB-SubCell"/>
</dbReference>
<evidence type="ECO:0000313" key="11">
    <source>
        <dbReference type="WBParaSite" id="jg22762"/>
    </source>
</evidence>
<evidence type="ECO:0000313" key="10">
    <source>
        <dbReference type="Proteomes" id="UP000887574"/>
    </source>
</evidence>
<keyword evidence="10" id="KW-1185">Reference proteome</keyword>
<evidence type="ECO:0000256" key="9">
    <source>
        <dbReference type="ARBA" id="ARBA00023136"/>
    </source>
</evidence>
<dbReference type="WBParaSite" id="jg22762">
    <property type="protein sequence ID" value="jg22762"/>
    <property type="gene ID" value="jg22762"/>
</dbReference>
<keyword evidence="7" id="KW-0653">Protein transport</keyword>
<keyword evidence="8" id="KW-0496">Mitochondrion</keyword>
<dbReference type="InterPro" id="IPR037930">
    <property type="entry name" value="Tom40"/>
</dbReference>
<keyword evidence="5" id="KW-0812">Transmembrane</keyword>
<protein>
    <submittedName>
        <fullName evidence="11">Uncharacterized protein</fullName>
    </submittedName>
</protein>
<dbReference type="Gene3D" id="2.40.160.10">
    <property type="entry name" value="Porin"/>
    <property type="match status" value="1"/>
</dbReference>
<dbReference type="Pfam" id="PF01459">
    <property type="entry name" value="Porin_3"/>
    <property type="match status" value="1"/>
</dbReference>
<evidence type="ECO:0000256" key="6">
    <source>
        <dbReference type="ARBA" id="ARBA00022787"/>
    </source>
</evidence>
<evidence type="ECO:0000256" key="3">
    <source>
        <dbReference type="ARBA" id="ARBA00022448"/>
    </source>
</evidence>
<proteinExistence type="inferred from homology"/>
<evidence type="ECO:0000256" key="8">
    <source>
        <dbReference type="ARBA" id="ARBA00023128"/>
    </source>
</evidence>